<feature type="transmembrane region" description="Helical" evidence="1">
    <location>
        <begin position="187"/>
        <end position="207"/>
    </location>
</feature>
<feature type="transmembrane region" description="Helical" evidence="1">
    <location>
        <begin position="101"/>
        <end position="123"/>
    </location>
</feature>
<dbReference type="STRING" id="655815.ZPR_0552"/>
<dbReference type="EMBL" id="CP001650">
    <property type="protein sequence ID" value="ADF50909.1"/>
    <property type="molecule type" value="Genomic_DNA"/>
</dbReference>
<accession>D5BFG5</accession>
<feature type="transmembrane region" description="Helical" evidence="1">
    <location>
        <begin position="394"/>
        <end position="412"/>
    </location>
</feature>
<organism evidence="2 3">
    <name type="scientific">Zunongwangia profunda (strain DSM 18752 / CCTCC AB 206139 / SM-A87)</name>
    <name type="common">Wangia profunda</name>
    <dbReference type="NCBI Taxonomy" id="655815"/>
    <lineage>
        <taxon>Bacteria</taxon>
        <taxon>Pseudomonadati</taxon>
        <taxon>Bacteroidota</taxon>
        <taxon>Flavobacteriia</taxon>
        <taxon>Flavobacteriales</taxon>
        <taxon>Flavobacteriaceae</taxon>
        <taxon>Zunongwangia</taxon>
    </lineage>
</organism>
<protein>
    <submittedName>
        <fullName evidence="2">Membrane protein</fullName>
    </submittedName>
</protein>
<dbReference type="HOGENOM" id="CLU_047935_0_0_10"/>
<feature type="transmembrane region" description="Helical" evidence="1">
    <location>
        <begin position="49"/>
        <end position="66"/>
    </location>
</feature>
<feature type="transmembrane region" description="Helical" evidence="1">
    <location>
        <begin position="26"/>
        <end position="43"/>
    </location>
</feature>
<dbReference type="OrthoDB" id="1491081at2"/>
<feature type="transmembrane region" description="Helical" evidence="1">
    <location>
        <begin position="236"/>
        <end position="254"/>
    </location>
</feature>
<sequence length="440" mass="48851">MAVRNESVALMNQQNEQIAKRIKQMIWLYFFLLIFEGALRKWFLPFLATPLLVVREPVAIYAVFLAIKYRLFPVSPSLLLFVLTGIVTTFLALFLGHQNLFVALFGARIFFFHVPFVYLIASFWTYNDFLQLGKIFLWLTLLMTIIIFFQFYSPQSALINRGVGGDTSGAGFSGAKGFFRPPGTFSFINGTTSFYALAICFITYFWLSRNKVNKILLIGATLGAIIAIPLSISRTYFFNVVLLLLFVGGIQLRNPRQLPKTLIAIVVLVLVGVVLVQVPEVSTALEAFTSRFDAANENEGGLEGVLLVRFLGGMYEYLFQAGDIPFWGAGLGMGSNVGAMLLSGEAVFLLPEVEWGRILGEIGVVFGLLVIILRVQIGFGSLWKAFKKIGKGEYLSWLLLSTGFVVIIQGQWGQPTNLGFFVITTGLVLASLEVENSLDE</sequence>
<feature type="transmembrane region" description="Helical" evidence="1">
    <location>
        <begin position="362"/>
        <end position="382"/>
    </location>
</feature>
<dbReference type="Proteomes" id="UP000001654">
    <property type="component" value="Chromosome"/>
</dbReference>
<feature type="transmembrane region" description="Helical" evidence="1">
    <location>
        <begin position="214"/>
        <end position="230"/>
    </location>
</feature>
<keyword evidence="1" id="KW-0472">Membrane</keyword>
<feature type="transmembrane region" description="Helical" evidence="1">
    <location>
        <begin position="78"/>
        <end position="95"/>
    </location>
</feature>
<keyword evidence="1" id="KW-1133">Transmembrane helix</keyword>
<feature type="transmembrane region" description="Helical" evidence="1">
    <location>
        <begin position="261"/>
        <end position="280"/>
    </location>
</feature>
<feature type="transmembrane region" description="Helical" evidence="1">
    <location>
        <begin position="300"/>
        <end position="319"/>
    </location>
</feature>
<dbReference type="KEGG" id="zpr:ZPR_0552"/>
<proteinExistence type="predicted"/>
<evidence type="ECO:0000256" key="1">
    <source>
        <dbReference type="SAM" id="Phobius"/>
    </source>
</evidence>
<feature type="transmembrane region" description="Helical" evidence="1">
    <location>
        <begin position="135"/>
        <end position="152"/>
    </location>
</feature>
<dbReference type="eggNOG" id="ENOG502Z8S2">
    <property type="taxonomic scope" value="Bacteria"/>
</dbReference>
<evidence type="ECO:0000313" key="2">
    <source>
        <dbReference type="EMBL" id="ADF50909.1"/>
    </source>
</evidence>
<keyword evidence="1" id="KW-0812">Transmembrane</keyword>
<name>D5BFG5_ZUNPS</name>
<evidence type="ECO:0000313" key="3">
    <source>
        <dbReference type="Proteomes" id="UP000001654"/>
    </source>
</evidence>
<dbReference type="AlphaFoldDB" id="D5BFG5"/>
<reference evidence="2 3" key="1">
    <citation type="journal article" date="2010" name="BMC Genomics">
        <title>The complete genome of Zunongwangia profunda SM-A87 reveals its adaptation to the deep-sea environment and ecological role in sedimentary organic nitrogen degradation.</title>
        <authorList>
            <person name="Qin Q.L."/>
            <person name="Zhang X.Y."/>
            <person name="Wang X.M."/>
            <person name="Liu G.M."/>
            <person name="Chen X.L."/>
            <person name="Xie B.B."/>
            <person name="Dang H.Y."/>
            <person name="Zhou B.C."/>
            <person name="Yu J."/>
            <person name="Zhang Y.Z."/>
        </authorList>
    </citation>
    <scope>NUCLEOTIDE SEQUENCE [LARGE SCALE GENOMIC DNA]</scope>
    <source>
        <strain evidence="3">DSM 18752 / CCTCC AB 206139 / SM-A87</strain>
    </source>
</reference>
<feature type="transmembrane region" description="Helical" evidence="1">
    <location>
        <begin position="326"/>
        <end position="350"/>
    </location>
</feature>
<keyword evidence="3" id="KW-1185">Reference proteome</keyword>
<gene>
    <name evidence="2" type="ordered locus">ZPR_0552</name>
</gene>
<dbReference type="RefSeq" id="WP_013070062.1">
    <property type="nucleotide sequence ID" value="NC_014041.1"/>
</dbReference>